<dbReference type="Pfam" id="PF13041">
    <property type="entry name" value="PPR_2"/>
    <property type="match status" value="1"/>
</dbReference>
<dbReference type="InterPro" id="IPR053303">
    <property type="entry name" value="Chloroplast_PPR"/>
</dbReference>
<evidence type="ECO:0000256" key="2">
    <source>
        <dbReference type="PROSITE-ProRule" id="PRU00708"/>
    </source>
</evidence>
<organism evidence="6 7">
    <name type="scientific">Rhododendron griersonianum</name>
    <dbReference type="NCBI Taxonomy" id="479676"/>
    <lineage>
        <taxon>Eukaryota</taxon>
        <taxon>Viridiplantae</taxon>
        <taxon>Streptophyta</taxon>
        <taxon>Embryophyta</taxon>
        <taxon>Tracheophyta</taxon>
        <taxon>Spermatophyta</taxon>
        <taxon>Magnoliopsida</taxon>
        <taxon>eudicotyledons</taxon>
        <taxon>Gunneridae</taxon>
        <taxon>Pentapetalae</taxon>
        <taxon>asterids</taxon>
        <taxon>Ericales</taxon>
        <taxon>Ericaceae</taxon>
        <taxon>Ericoideae</taxon>
        <taxon>Rhodoreae</taxon>
        <taxon>Rhododendron</taxon>
    </lineage>
</organism>
<keyword evidence="4" id="KW-1133">Transmembrane helix</keyword>
<name>A0AAV6K5Q3_9ERIC</name>
<dbReference type="NCBIfam" id="TIGR00756">
    <property type="entry name" value="PPR"/>
    <property type="match status" value="4"/>
</dbReference>
<evidence type="ECO:0000259" key="5">
    <source>
        <dbReference type="Pfam" id="PF17177"/>
    </source>
</evidence>
<feature type="compositionally biased region" description="Basic and acidic residues" evidence="3">
    <location>
        <begin position="386"/>
        <end position="405"/>
    </location>
</feature>
<proteinExistence type="predicted"/>
<keyword evidence="4" id="KW-0472">Membrane</keyword>
<dbReference type="Pfam" id="PF01535">
    <property type="entry name" value="PPR"/>
    <property type="match status" value="3"/>
</dbReference>
<protein>
    <recommendedName>
        <fullName evidence="5">PROP1-like PPR domain-containing protein</fullName>
    </recommendedName>
</protein>
<dbReference type="InterPro" id="IPR011990">
    <property type="entry name" value="TPR-like_helical_dom_sf"/>
</dbReference>
<gene>
    <name evidence="6" type="ORF">RHGRI_013468</name>
</gene>
<keyword evidence="7" id="KW-1185">Reference proteome</keyword>
<dbReference type="EMBL" id="JACTNZ010000005">
    <property type="protein sequence ID" value="KAG5547786.1"/>
    <property type="molecule type" value="Genomic_DNA"/>
</dbReference>
<dbReference type="InterPro" id="IPR002885">
    <property type="entry name" value="PPR_rpt"/>
</dbReference>
<accession>A0AAV6K5Q3</accession>
<feature type="domain" description="PROP1-like PPR" evidence="5">
    <location>
        <begin position="539"/>
        <end position="675"/>
    </location>
</feature>
<keyword evidence="1" id="KW-0677">Repeat</keyword>
<feature type="repeat" description="PPR" evidence="2">
    <location>
        <begin position="713"/>
        <end position="747"/>
    </location>
</feature>
<comment type="caution">
    <text evidence="6">The sequence shown here is derived from an EMBL/GenBank/DDBJ whole genome shotgun (WGS) entry which is preliminary data.</text>
</comment>
<evidence type="ECO:0000256" key="4">
    <source>
        <dbReference type="SAM" id="Phobius"/>
    </source>
</evidence>
<dbReference type="PROSITE" id="PS51375">
    <property type="entry name" value="PPR"/>
    <property type="match status" value="5"/>
</dbReference>
<dbReference type="PANTHER" id="PTHR47935">
    <property type="entry name" value="PENTATRICOPEPTIDE REPEAT-CONTAINING PROTEIN MRL1, CHLOROPLASTIC"/>
    <property type="match status" value="1"/>
</dbReference>
<feature type="repeat" description="PPR" evidence="2">
    <location>
        <begin position="641"/>
        <end position="671"/>
    </location>
</feature>
<keyword evidence="4" id="KW-0812">Transmembrane</keyword>
<dbReference type="AlphaFoldDB" id="A0AAV6K5Q3"/>
<dbReference type="Pfam" id="PF17177">
    <property type="entry name" value="PPR_long"/>
    <property type="match status" value="1"/>
</dbReference>
<sequence length="1141" mass="125349">MDATFSAKSHSLSVASLPSASSPPCSSSLRPILRREFLGCGHNLRPPGLLRSNRKCKELLGLRIRSPSFLVRASLDSQSSLLVVTVVTVSALAFVSLSYSDRKKRKNVGEVSSPLLVISQQVRSIMDSYVKNQNLGLDLETMTSADESKYAVKETSERKMEDGEKPFLPHLKETAFMHQETLIDNAVESSPSSIIVSGVSGSMSSSESELTSVSFPIPAQSEIGLPQPLPCTTEIHELKFEQCPQETEFASELPALIVKHQSIAPTALVKSAHVEVNQHKRPISELAEVGEIINYSRASKESDHEGLYKFYEGNQSAVKSIPKLNGVKTLSSHVSLQDNKRSSSLKRRSMINGVKLSAVVSSHTADFTEKKFALSESTEGKTPPAHYKDDATTKSADSRKSRGFPYKERKVLPQDGHQYSPEHSLVNGVHVNAQHDPSRQLGAYMRLLKDGRLVDCLELLEDMESKGLLDMDKARLFPPFTLYLILCLLILLTLSLSLIYQMMWFQVYHARFFKKCQSLRAVKEAFRFTRLIPNPTLSTFNMLMSVCTSSQDSEGAFEVLKLVQDAGLEADCKLYTTLISTCAKSGKVDTMFKVFHEMVNAGVEPNLHTYGALIDGCARAGQVAKAFGAYGILRSKKVKPDRVIFNALISACGQSGAVDRAFDVLAEMTTDVRPIDPDHITIGALMKACANAGQVDRAQEVYNMLHQYKIKGTPEVYTIAVNSCSQTGDWEFACSVYSDMTRYGVIPDENPSQAKNWQKALELYEDIKSIKLRPTVSTMNALITALCDGDQLQKALEVLSEMERIGLCPNTITYSILVVASEKKDDVEIGLRLLSQAKKDGVTLNLVMSRCIIAMCSRRFEKAHALGEPVFSFNSGRPQIDSKWASLALKVYRQTILAGIVPTMEIFSPVLGCLQLPHDASLRNSLVENLGVSTDSPKRSTLYSLVDGFGEYDPRAFSLFEEAAYRGIIPCVSFKEIPIVIDATELHVHTAKVYLLTVLKGLKYQLAAGKVVTSTFSFSFCNFCAGAKLPNIVILLPTESIQIQSPAGEKVISVAGRIGQAVAAMLRRLGLAYKGNESYGKIRIFGVVTKRWLQPKLAYPFGGIGIGLGVATPSILSSSSRLGKGISDQQRNIRTGNLFLD</sequence>
<feature type="transmembrane region" description="Helical" evidence="4">
    <location>
        <begin position="79"/>
        <end position="99"/>
    </location>
</feature>
<reference evidence="6" key="1">
    <citation type="submission" date="2020-08" db="EMBL/GenBank/DDBJ databases">
        <title>Plant Genome Project.</title>
        <authorList>
            <person name="Zhang R.-G."/>
        </authorList>
    </citation>
    <scope>NUCLEOTIDE SEQUENCE</scope>
    <source>
        <strain evidence="6">WSP0</strain>
        <tissue evidence="6">Leaf</tissue>
    </source>
</reference>
<evidence type="ECO:0000256" key="1">
    <source>
        <dbReference type="ARBA" id="ARBA00022737"/>
    </source>
</evidence>
<feature type="repeat" description="PPR" evidence="2">
    <location>
        <begin position="571"/>
        <end position="605"/>
    </location>
</feature>
<dbReference type="PANTHER" id="PTHR47935:SF1">
    <property type="entry name" value="PENTATRICOPEPTIDE REPEAT-CONTAINING PROTEIN MRL1, CHLOROPLASTIC"/>
    <property type="match status" value="1"/>
</dbReference>
<dbReference type="Gene3D" id="1.25.40.10">
    <property type="entry name" value="Tetratricopeptide repeat domain"/>
    <property type="match status" value="3"/>
</dbReference>
<dbReference type="Proteomes" id="UP000823749">
    <property type="component" value="Chromosome 5"/>
</dbReference>
<feature type="repeat" description="PPR" evidence="2">
    <location>
        <begin position="606"/>
        <end position="640"/>
    </location>
</feature>
<dbReference type="InterPro" id="IPR033443">
    <property type="entry name" value="PROP1-like_PPR_dom"/>
</dbReference>
<feature type="region of interest" description="Disordered" evidence="3">
    <location>
        <begin position="375"/>
        <end position="405"/>
    </location>
</feature>
<evidence type="ECO:0000313" key="6">
    <source>
        <dbReference type="EMBL" id="KAG5547786.1"/>
    </source>
</evidence>
<evidence type="ECO:0000313" key="7">
    <source>
        <dbReference type="Proteomes" id="UP000823749"/>
    </source>
</evidence>
<feature type="repeat" description="PPR" evidence="2">
    <location>
        <begin position="775"/>
        <end position="809"/>
    </location>
</feature>
<evidence type="ECO:0000256" key="3">
    <source>
        <dbReference type="SAM" id="MobiDB-lite"/>
    </source>
</evidence>
<feature type="transmembrane region" description="Helical" evidence="4">
    <location>
        <begin position="480"/>
        <end position="505"/>
    </location>
</feature>